<sequence length="135" mass="15871">MSDSHIKLSSTYMVKMTHHMVIKMRLDSPCDRLQLSIMLSRHPPFWEIRRSLTQHQPLLQMFMRENDIPNAVEEFNPRQRPCGPLLGDRSHRDHLIYRTGSERRGGGLRSHWQWSTCKSETENFVSSFSPPIKTP</sequence>
<dbReference type="WBParaSite" id="HNAJ_0000573101-mRNA-1">
    <property type="protein sequence ID" value="HNAJ_0000573101-mRNA-1"/>
    <property type="gene ID" value="HNAJ_0000573101"/>
</dbReference>
<reference evidence="1" key="1">
    <citation type="submission" date="2017-02" db="UniProtKB">
        <authorList>
            <consortium name="WormBaseParasite"/>
        </authorList>
    </citation>
    <scope>IDENTIFICATION</scope>
</reference>
<protein>
    <submittedName>
        <fullName evidence="1">Uncharacterized protein</fullName>
    </submittedName>
</protein>
<accession>A0A0R3TF91</accession>
<evidence type="ECO:0000313" key="1">
    <source>
        <dbReference type="WBParaSite" id="HNAJ_0000573101-mRNA-1"/>
    </source>
</evidence>
<proteinExistence type="predicted"/>
<organism evidence="1">
    <name type="scientific">Rodentolepis nana</name>
    <name type="common">Dwarf tapeworm</name>
    <name type="synonym">Hymenolepis nana</name>
    <dbReference type="NCBI Taxonomy" id="102285"/>
    <lineage>
        <taxon>Eukaryota</taxon>
        <taxon>Metazoa</taxon>
        <taxon>Spiralia</taxon>
        <taxon>Lophotrochozoa</taxon>
        <taxon>Platyhelminthes</taxon>
        <taxon>Cestoda</taxon>
        <taxon>Eucestoda</taxon>
        <taxon>Cyclophyllidea</taxon>
        <taxon>Hymenolepididae</taxon>
        <taxon>Rodentolepis</taxon>
    </lineage>
</organism>
<name>A0A0R3TF91_RODNA</name>
<dbReference type="AlphaFoldDB" id="A0A0R3TF91"/>